<feature type="domain" description="DAC" evidence="11">
    <location>
        <begin position="86"/>
        <end position="247"/>
    </location>
</feature>
<evidence type="ECO:0000256" key="10">
    <source>
        <dbReference type="HAMAP-Rule" id="MF_01499"/>
    </source>
</evidence>
<dbReference type="HOGENOM" id="CLU_038561_0_1_9"/>
<evidence type="ECO:0000313" key="12">
    <source>
        <dbReference type="EMBL" id="EHR34049.1"/>
    </source>
</evidence>
<comment type="caution">
    <text evidence="10">Lacks conserved residue(s) required for the propagation of feature annotation.</text>
</comment>
<name>H3NNS4_9FIRM</name>
<organism evidence="12 13">
    <name type="scientific">Helcococcus kunzii ATCC 51366</name>
    <dbReference type="NCBI Taxonomy" id="883114"/>
    <lineage>
        <taxon>Bacteria</taxon>
        <taxon>Bacillati</taxon>
        <taxon>Bacillota</taxon>
        <taxon>Tissierellia</taxon>
        <taxon>Tissierellales</taxon>
        <taxon>Peptoniphilaceae</taxon>
        <taxon>Helcococcus</taxon>
    </lineage>
</organism>
<keyword evidence="4 10" id="KW-0812">Transmembrane</keyword>
<keyword evidence="9 10" id="KW-0472">Membrane</keyword>
<dbReference type="GO" id="GO:0106408">
    <property type="term" value="F:diadenylate cyclase activity"/>
    <property type="evidence" value="ECO:0007669"/>
    <property type="project" value="UniProtKB-EC"/>
</dbReference>
<dbReference type="PATRIC" id="fig|883114.3.peg.975"/>
<evidence type="ECO:0000256" key="4">
    <source>
        <dbReference type="ARBA" id="ARBA00022692"/>
    </source>
</evidence>
<dbReference type="RefSeq" id="WP_005398458.1">
    <property type="nucleotide sequence ID" value="NZ_JH601088.1"/>
</dbReference>
<dbReference type="PIRSF" id="PIRSF004793">
    <property type="entry name" value="UCP004793"/>
    <property type="match status" value="1"/>
</dbReference>
<dbReference type="PANTHER" id="PTHR34185:SF1">
    <property type="entry name" value="DIADENYLATE CYCLASE"/>
    <property type="match status" value="1"/>
</dbReference>
<dbReference type="GO" id="GO:0005524">
    <property type="term" value="F:ATP binding"/>
    <property type="evidence" value="ECO:0007669"/>
    <property type="project" value="UniProtKB-UniRule"/>
</dbReference>
<comment type="catalytic activity">
    <reaction evidence="1 10">
        <text>2 ATP = 3',3'-c-di-AMP + 2 diphosphate</text>
        <dbReference type="Rhea" id="RHEA:35655"/>
        <dbReference type="ChEBI" id="CHEBI:30616"/>
        <dbReference type="ChEBI" id="CHEBI:33019"/>
        <dbReference type="ChEBI" id="CHEBI:71500"/>
        <dbReference type="EC" id="2.7.7.85"/>
    </reaction>
</comment>
<gene>
    <name evidence="10" type="primary">dacA</name>
    <name evidence="12" type="ORF">HMPREF9709_00985</name>
</gene>
<dbReference type="AlphaFoldDB" id="H3NNS4"/>
<dbReference type="OrthoDB" id="9807385at2"/>
<feature type="transmembrane region" description="Helical" evidence="10">
    <location>
        <begin position="12"/>
        <end position="33"/>
    </location>
</feature>
<keyword evidence="7 10" id="KW-0067">ATP-binding</keyword>
<evidence type="ECO:0000259" key="11">
    <source>
        <dbReference type="PROSITE" id="PS51794"/>
    </source>
</evidence>
<dbReference type="GO" id="GO:0006171">
    <property type="term" value="P:cAMP biosynthetic process"/>
    <property type="evidence" value="ECO:0007669"/>
    <property type="project" value="InterPro"/>
</dbReference>
<dbReference type="EMBL" id="AGEI01000021">
    <property type="protein sequence ID" value="EHR34049.1"/>
    <property type="molecule type" value="Genomic_DNA"/>
</dbReference>
<comment type="function">
    <text evidence="10">Catalyzes the condensation of 2 ATP molecules into cyclic di-AMP (c-di-AMP), a second messenger used to regulate differing processes in different bacteria.</text>
</comment>
<keyword evidence="8 10" id="KW-1133">Transmembrane helix</keyword>
<evidence type="ECO:0000256" key="9">
    <source>
        <dbReference type="ARBA" id="ARBA00023136"/>
    </source>
</evidence>
<dbReference type="InterPro" id="IPR050338">
    <property type="entry name" value="DisA"/>
</dbReference>
<dbReference type="EC" id="2.7.7.85" evidence="10"/>
<dbReference type="SUPFAM" id="SSF143597">
    <property type="entry name" value="YojJ-like"/>
    <property type="match status" value="1"/>
</dbReference>
<evidence type="ECO:0000256" key="1">
    <source>
        <dbReference type="ARBA" id="ARBA00000877"/>
    </source>
</evidence>
<evidence type="ECO:0000256" key="2">
    <source>
        <dbReference type="ARBA" id="ARBA00022475"/>
    </source>
</evidence>
<dbReference type="eggNOG" id="COG1624">
    <property type="taxonomic scope" value="Bacteria"/>
</dbReference>
<dbReference type="GO" id="GO:0004016">
    <property type="term" value="F:adenylate cyclase activity"/>
    <property type="evidence" value="ECO:0007669"/>
    <property type="project" value="UniProtKB-UniRule"/>
</dbReference>
<sequence>MQFLNELKIAFLTLKITDIIDILVMTFLIYKVIMLVKETRAAQLLKGLFIILIFSRISIALNLYTVNWLISNIFTAGLVLIIVVFQPELRRAFEKLGRSNRWFTPFGKIKPQQFERKTDEIVNAVASLSRQKIGALIVIENKVGLADIVETGTILDAEISSELLINIFFPNSPLHDGALIIKDEKITAAGCFLPLSSNNTISKELGTRHRAALGMSEKSDAFIIVVSEETGVITTVYNSELSRHIDSETLRNTLKKLFYESDNSIFKKVTDEEGGSDENNSAKLED</sequence>
<evidence type="ECO:0000256" key="6">
    <source>
        <dbReference type="ARBA" id="ARBA00022741"/>
    </source>
</evidence>
<dbReference type="FunFam" id="3.40.1700.10:FF:000002">
    <property type="entry name" value="Diadenylate cyclase"/>
    <property type="match status" value="1"/>
</dbReference>
<proteinExistence type="inferred from homology"/>
<accession>H3NNS4</accession>
<dbReference type="NCBIfam" id="TIGR00159">
    <property type="entry name" value="diadenylate cyclase CdaA"/>
    <property type="match status" value="1"/>
</dbReference>
<reference evidence="12 13" key="1">
    <citation type="submission" date="2012-01" db="EMBL/GenBank/DDBJ databases">
        <title>The Genome Sequence of Helcococcus kunzii ATCC 51366.</title>
        <authorList>
            <consortium name="The Broad Institute Genome Sequencing Platform"/>
            <person name="Earl A."/>
            <person name="Ward D."/>
            <person name="Feldgarden M."/>
            <person name="Gevers D."/>
            <person name="Huys G."/>
            <person name="Young S.K."/>
            <person name="Zeng Q."/>
            <person name="Gargeya S."/>
            <person name="Fitzgerald M."/>
            <person name="Haas B."/>
            <person name="Abouelleil A."/>
            <person name="Alvarado L."/>
            <person name="Arachchi H.M."/>
            <person name="Berlin A."/>
            <person name="Chapman S.B."/>
            <person name="Gearin G."/>
            <person name="Goldberg J."/>
            <person name="Griggs A."/>
            <person name="Gujja S."/>
            <person name="Hansen M."/>
            <person name="Heiman D."/>
            <person name="Howarth C."/>
            <person name="Larimer J."/>
            <person name="Lui A."/>
            <person name="MacDonald P.J.P."/>
            <person name="McCowen C."/>
            <person name="Montmayeur A."/>
            <person name="Murphy C."/>
            <person name="Neiman D."/>
            <person name="Pearson M."/>
            <person name="Priest M."/>
            <person name="Roberts A."/>
            <person name="Saif S."/>
            <person name="Shea T."/>
            <person name="Sisk P."/>
            <person name="Stolte C."/>
            <person name="Sykes S."/>
            <person name="Wortman J."/>
            <person name="Nusbaum C."/>
            <person name="Birren B."/>
        </authorList>
    </citation>
    <scope>NUCLEOTIDE SEQUENCE [LARGE SCALE GENOMIC DNA]</scope>
    <source>
        <strain evidence="12 13">ATCC 51366</strain>
    </source>
</reference>
<keyword evidence="13" id="KW-1185">Reference proteome</keyword>
<evidence type="ECO:0000256" key="7">
    <source>
        <dbReference type="ARBA" id="ARBA00022840"/>
    </source>
</evidence>
<dbReference type="Pfam" id="PF19293">
    <property type="entry name" value="CdaA_N"/>
    <property type="match status" value="1"/>
</dbReference>
<dbReference type="HAMAP" id="MF_01499">
    <property type="entry name" value="DacA"/>
    <property type="match status" value="1"/>
</dbReference>
<dbReference type="Proteomes" id="UP000004191">
    <property type="component" value="Unassembled WGS sequence"/>
</dbReference>
<keyword evidence="6 10" id="KW-0547">Nucleotide-binding</keyword>
<protein>
    <recommendedName>
        <fullName evidence="10">Diadenylate cyclase</fullName>
        <shortName evidence="10">DAC</shortName>
        <ecNumber evidence="10">2.7.7.85</ecNumber>
    </recommendedName>
    <alternativeName>
        <fullName evidence="10">Cyclic-di-AMP synthase</fullName>
        <shortName evidence="10">c-di-AMP synthase</shortName>
    </alternativeName>
</protein>
<dbReference type="InterPro" id="IPR034701">
    <property type="entry name" value="CdaA"/>
</dbReference>
<dbReference type="GeneID" id="96998979"/>
<evidence type="ECO:0000256" key="5">
    <source>
        <dbReference type="ARBA" id="ARBA00022695"/>
    </source>
</evidence>
<dbReference type="InterPro" id="IPR036888">
    <property type="entry name" value="DNA_integrity_DisA_N_sf"/>
</dbReference>
<dbReference type="STRING" id="883114.HMPREF9709_00985"/>
<keyword evidence="3 10" id="KW-0808">Transferase</keyword>
<feature type="transmembrane region" description="Helical" evidence="10">
    <location>
        <begin position="70"/>
        <end position="89"/>
    </location>
</feature>
<comment type="caution">
    <text evidence="12">The sequence shown here is derived from an EMBL/GenBank/DDBJ whole genome shotgun (WGS) entry which is preliminary data.</text>
</comment>
<evidence type="ECO:0000256" key="8">
    <source>
        <dbReference type="ARBA" id="ARBA00022989"/>
    </source>
</evidence>
<evidence type="ECO:0000256" key="3">
    <source>
        <dbReference type="ARBA" id="ARBA00022679"/>
    </source>
</evidence>
<dbReference type="InterPro" id="IPR014046">
    <property type="entry name" value="C-di-AMP_synthase"/>
</dbReference>
<comment type="similarity">
    <text evidence="10">Belongs to the adenylate cyclase family. DacA/CdaA subfamily.</text>
</comment>
<feature type="transmembrane region" description="Helical" evidence="10">
    <location>
        <begin position="45"/>
        <end position="64"/>
    </location>
</feature>
<dbReference type="PANTHER" id="PTHR34185">
    <property type="entry name" value="DIADENYLATE CYCLASE"/>
    <property type="match status" value="1"/>
</dbReference>
<dbReference type="Gene3D" id="3.40.1700.10">
    <property type="entry name" value="DNA integrity scanning protein, DisA, N-terminal domain"/>
    <property type="match status" value="1"/>
</dbReference>
<evidence type="ECO:0000313" key="13">
    <source>
        <dbReference type="Proteomes" id="UP000004191"/>
    </source>
</evidence>
<keyword evidence="2 10" id="KW-1003">Cell membrane</keyword>
<dbReference type="PROSITE" id="PS51794">
    <property type="entry name" value="DAC"/>
    <property type="match status" value="1"/>
</dbReference>
<comment type="subunit">
    <text evidence="10">Probably a homodimer.</text>
</comment>
<keyword evidence="5 10" id="KW-0548">Nucleotidyltransferase</keyword>
<dbReference type="InterPro" id="IPR045585">
    <property type="entry name" value="CdaA_N"/>
</dbReference>
<dbReference type="Pfam" id="PF02457">
    <property type="entry name" value="DAC"/>
    <property type="match status" value="1"/>
</dbReference>
<dbReference type="InterPro" id="IPR003390">
    <property type="entry name" value="DNA_integrity_scan_DisA_N"/>
</dbReference>